<feature type="region of interest" description="Disordered" evidence="12">
    <location>
        <begin position="158"/>
        <end position="177"/>
    </location>
</feature>
<dbReference type="GO" id="GO:0001664">
    <property type="term" value="F:G protein-coupled receptor binding"/>
    <property type="evidence" value="ECO:0007669"/>
    <property type="project" value="TreeGrafter"/>
</dbReference>
<dbReference type="AlphaFoldDB" id="A0AA36D9X3"/>
<gene>
    <name evidence="18" type="ORF">MSPICULIGERA_LOCUS21898</name>
</gene>
<accession>A0AA36D9X3</accession>
<dbReference type="GO" id="GO:0016020">
    <property type="term" value="C:membrane"/>
    <property type="evidence" value="ECO:0007669"/>
    <property type="project" value="UniProtKB-SubCell"/>
</dbReference>
<keyword evidence="7" id="KW-0479">Metal-binding</keyword>
<dbReference type="InterPro" id="IPR036034">
    <property type="entry name" value="PDZ_sf"/>
</dbReference>
<dbReference type="InterPro" id="IPR041020">
    <property type="entry name" value="PH_16"/>
</dbReference>
<dbReference type="PROSITE" id="PS50132">
    <property type="entry name" value="RGS"/>
    <property type="match status" value="1"/>
</dbReference>
<evidence type="ECO:0000256" key="10">
    <source>
        <dbReference type="ARBA" id="ARBA00023136"/>
    </source>
</evidence>
<comment type="subcellular location">
    <subcellularLocation>
        <location evidence="2">Cytoplasm</location>
    </subcellularLocation>
    <subcellularLocation>
        <location evidence="1">Membrane</location>
    </subcellularLocation>
</comment>
<feature type="compositionally biased region" description="Low complexity" evidence="12">
    <location>
        <begin position="1228"/>
        <end position="1244"/>
    </location>
</feature>
<evidence type="ECO:0000259" key="13">
    <source>
        <dbReference type="PROSITE" id="PS50003"/>
    </source>
</evidence>
<dbReference type="CDD" id="cd23069">
    <property type="entry name" value="PDZ_ARHGEF11-12-like"/>
    <property type="match status" value="1"/>
</dbReference>
<protein>
    <submittedName>
        <fullName evidence="18">Uncharacterized protein</fullName>
    </submittedName>
</protein>
<dbReference type="PANTHER" id="PTHR45872:SF2">
    <property type="entry name" value="RHO GUANINE NUCLEOTIDE EXCHANGE FACTOR 2, ISOFORM D"/>
    <property type="match status" value="1"/>
</dbReference>
<dbReference type="PROSITE" id="PS00479">
    <property type="entry name" value="ZF_DAG_PE_1"/>
    <property type="match status" value="1"/>
</dbReference>
<feature type="domain" description="Phorbol-ester/DAG-type" evidence="15">
    <location>
        <begin position="444"/>
        <end position="494"/>
    </location>
</feature>
<dbReference type="Pfam" id="PF00595">
    <property type="entry name" value="PDZ"/>
    <property type="match status" value="1"/>
</dbReference>
<dbReference type="GO" id="GO:0005096">
    <property type="term" value="F:GTPase activator activity"/>
    <property type="evidence" value="ECO:0007669"/>
    <property type="project" value="UniProtKB-KW"/>
</dbReference>
<keyword evidence="9 11" id="KW-0175">Coiled coil</keyword>
<evidence type="ECO:0000313" key="19">
    <source>
        <dbReference type="Proteomes" id="UP001177023"/>
    </source>
</evidence>
<evidence type="ECO:0000256" key="3">
    <source>
        <dbReference type="ARBA" id="ARBA00022468"/>
    </source>
</evidence>
<dbReference type="InterPro" id="IPR000219">
    <property type="entry name" value="DH_dom"/>
</dbReference>
<evidence type="ECO:0000313" key="18">
    <source>
        <dbReference type="EMBL" id="CAJ0583829.1"/>
    </source>
</evidence>
<keyword evidence="5" id="KW-0597">Phosphoprotein</keyword>
<dbReference type="SMART" id="SM00325">
    <property type="entry name" value="RhoGEF"/>
    <property type="match status" value="1"/>
</dbReference>
<dbReference type="GO" id="GO:0005737">
    <property type="term" value="C:cytoplasm"/>
    <property type="evidence" value="ECO:0007669"/>
    <property type="project" value="UniProtKB-SubCell"/>
</dbReference>
<dbReference type="InterPro" id="IPR016137">
    <property type="entry name" value="RGS"/>
</dbReference>
<dbReference type="SUPFAM" id="SSF50729">
    <property type="entry name" value="PH domain-like"/>
    <property type="match status" value="1"/>
</dbReference>
<evidence type="ECO:0000256" key="7">
    <source>
        <dbReference type="ARBA" id="ARBA00022723"/>
    </source>
</evidence>
<feature type="compositionally biased region" description="Basic and acidic residues" evidence="12">
    <location>
        <begin position="501"/>
        <end position="530"/>
    </location>
</feature>
<dbReference type="Gene3D" id="3.30.60.20">
    <property type="match status" value="1"/>
</dbReference>
<evidence type="ECO:0000259" key="15">
    <source>
        <dbReference type="PROSITE" id="PS50081"/>
    </source>
</evidence>
<dbReference type="PROSITE" id="PS50010">
    <property type="entry name" value="DH_2"/>
    <property type="match status" value="1"/>
</dbReference>
<keyword evidence="8" id="KW-0862">Zinc</keyword>
<feature type="region of interest" description="Disordered" evidence="12">
    <location>
        <begin position="500"/>
        <end position="588"/>
    </location>
</feature>
<dbReference type="GO" id="GO:0005085">
    <property type="term" value="F:guanyl-nucleotide exchange factor activity"/>
    <property type="evidence" value="ECO:0007669"/>
    <property type="project" value="UniProtKB-KW"/>
</dbReference>
<dbReference type="InterPro" id="IPR011993">
    <property type="entry name" value="PH-like_dom_sf"/>
</dbReference>
<comment type="caution">
    <text evidence="18">The sequence shown here is derived from an EMBL/GenBank/DDBJ whole genome shotgun (WGS) entry which is preliminary data.</text>
</comment>
<dbReference type="Pfam" id="PF09128">
    <property type="entry name" value="RGS-like"/>
    <property type="match status" value="1"/>
</dbReference>
<feature type="non-terminal residue" evidence="18">
    <location>
        <position position="1274"/>
    </location>
</feature>
<evidence type="ECO:0000259" key="16">
    <source>
        <dbReference type="PROSITE" id="PS50106"/>
    </source>
</evidence>
<dbReference type="Gene3D" id="2.30.29.30">
    <property type="entry name" value="Pleckstrin-homology domain (PH domain)/Phosphotyrosine-binding domain (PTB)"/>
    <property type="match status" value="1"/>
</dbReference>
<name>A0AA36D9X3_9BILA</name>
<dbReference type="InterPro" id="IPR001849">
    <property type="entry name" value="PH_domain"/>
</dbReference>
<dbReference type="SUPFAM" id="SSF48097">
    <property type="entry name" value="Regulator of G-protein signaling, RGS"/>
    <property type="match status" value="1"/>
</dbReference>
<feature type="coiled-coil region" evidence="11">
    <location>
        <begin position="109"/>
        <end position="146"/>
    </location>
</feature>
<evidence type="ECO:0000256" key="1">
    <source>
        <dbReference type="ARBA" id="ARBA00004370"/>
    </source>
</evidence>
<dbReference type="InterPro" id="IPR036305">
    <property type="entry name" value="RGS_sf"/>
</dbReference>
<dbReference type="Pfam" id="PF17838">
    <property type="entry name" value="PH_16"/>
    <property type="match status" value="1"/>
</dbReference>
<dbReference type="SMART" id="SM00228">
    <property type="entry name" value="PDZ"/>
    <property type="match status" value="1"/>
</dbReference>
<organism evidence="18 19">
    <name type="scientific">Mesorhabditis spiculigera</name>
    <dbReference type="NCBI Taxonomy" id="96644"/>
    <lineage>
        <taxon>Eukaryota</taxon>
        <taxon>Metazoa</taxon>
        <taxon>Ecdysozoa</taxon>
        <taxon>Nematoda</taxon>
        <taxon>Chromadorea</taxon>
        <taxon>Rhabditida</taxon>
        <taxon>Rhabditina</taxon>
        <taxon>Rhabditomorpha</taxon>
        <taxon>Rhabditoidea</taxon>
        <taxon>Rhabditidae</taxon>
        <taxon>Mesorhabditinae</taxon>
        <taxon>Mesorhabditis</taxon>
    </lineage>
</organism>
<evidence type="ECO:0000256" key="6">
    <source>
        <dbReference type="ARBA" id="ARBA00022658"/>
    </source>
</evidence>
<evidence type="ECO:0000256" key="2">
    <source>
        <dbReference type="ARBA" id="ARBA00004496"/>
    </source>
</evidence>
<dbReference type="PROSITE" id="PS50003">
    <property type="entry name" value="PH_DOMAIN"/>
    <property type="match status" value="1"/>
</dbReference>
<feature type="compositionally biased region" description="Pro residues" evidence="12">
    <location>
        <begin position="1259"/>
        <end position="1274"/>
    </location>
</feature>
<dbReference type="InterPro" id="IPR035899">
    <property type="entry name" value="DBL_dom_sf"/>
</dbReference>
<dbReference type="Proteomes" id="UP001177023">
    <property type="component" value="Unassembled WGS sequence"/>
</dbReference>
<dbReference type="SMART" id="SM00109">
    <property type="entry name" value="C1"/>
    <property type="match status" value="1"/>
</dbReference>
<evidence type="ECO:0000256" key="5">
    <source>
        <dbReference type="ARBA" id="ARBA00022553"/>
    </source>
</evidence>
<evidence type="ECO:0000256" key="9">
    <source>
        <dbReference type="ARBA" id="ARBA00023054"/>
    </source>
</evidence>
<dbReference type="GO" id="GO:0007186">
    <property type="term" value="P:G protein-coupled receptor signaling pathway"/>
    <property type="evidence" value="ECO:0007669"/>
    <property type="project" value="TreeGrafter"/>
</dbReference>
<dbReference type="PROSITE" id="PS50081">
    <property type="entry name" value="ZF_DAG_PE_2"/>
    <property type="match status" value="1"/>
</dbReference>
<feature type="region of interest" description="Disordered" evidence="12">
    <location>
        <begin position="1218"/>
        <end position="1274"/>
    </location>
</feature>
<dbReference type="PROSITE" id="PS50106">
    <property type="entry name" value="PDZ"/>
    <property type="match status" value="1"/>
</dbReference>
<evidence type="ECO:0000256" key="12">
    <source>
        <dbReference type="SAM" id="MobiDB-lite"/>
    </source>
</evidence>
<dbReference type="Pfam" id="PF00621">
    <property type="entry name" value="RhoGEF"/>
    <property type="match status" value="1"/>
</dbReference>
<dbReference type="InterPro" id="IPR046349">
    <property type="entry name" value="C1-like_sf"/>
</dbReference>
<dbReference type="SUPFAM" id="SSF48065">
    <property type="entry name" value="DBL homology domain (DH-domain)"/>
    <property type="match status" value="1"/>
</dbReference>
<proteinExistence type="predicted"/>
<dbReference type="EMBL" id="CATQJA010002665">
    <property type="protein sequence ID" value="CAJ0583829.1"/>
    <property type="molecule type" value="Genomic_DNA"/>
</dbReference>
<feature type="domain" description="PH" evidence="13">
    <location>
        <begin position="912"/>
        <end position="1021"/>
    </location>
</feature>
<feature type="domain" description="RGS" evidence="17">
    <location>
        <begin position="214"/>
        <end position="317"/>
    </location>
</feature>
<dbReference type="Gene3D" id="1.10.167.10">
    <property type="entry name" value="Regulator of G-protein Signalling 4, domain 2"/>
    <property type="match status" value="1"/>
</dbReference>
<evidence type="ECO:0000256" key="4">
    <source>
        <dbReference type="ARBA" id="ARBA00022490"/>
    </source>
</evidence>
<keyword evidence="6" id="KW-0344">Guanine-nucleotide releasing factor</keyword>
<dbReference type="GO" id="GO:0046872">
    <property type="term" value="F:metal ion binding"/>
    <property type="evidence" value="ECO:0007669"/>
    <property type="project" value="UniProtKB-KW"/>
</dbReference>
<keyword evidence="19" id="KW-1185">Reference proteome</keyword>
<feature type="domain" description="PDZ" evidence="16">
    <location>
        <begin position="5"/>
        <end position="67"/>
    </location>
</feature>
<feature type="compositionally biased region" description="Polar residues" evidence="12">
    <location>
        <begin position="558"/>
        <end position="573"/>
    </location>
</feature>
<dbReference type="InterPro" id="IPR002219">
    <property type="entry name" value="PKC_DAG/PE"/>
</dbReference>
<evidence type="ECO:0000259" key="14">
    <source>
        <dbReference type="PROSITE" id="PS50010"/>
    </source>
</evidence>
<evidence type="ECO:0000259" key="17">
    <source>
        <dbReference type="PROSITE" id="PS50132"/>
    </source>
</evidence>
<dbReference type="InterPro" id="IPR001478">
    <property type="entry name" value="PDZ"/>
</dbReference>
<evidence type="ECO:0000256" key="8">
    <source>
        <dbReference type="ARBA" id="ARBA00022833"/>
    </source>
</evidence>
<dbReference type="PANTHER" id="PTHR45872">
    <property type="entry name" value="RHO GUANINE NUCLEOTIDE EXCHANGE FACTOR 2, ISOFORM D"/>
    <property type="match status" value="1"/>
</dbReference>
<feature type="domain" description="DH" evidence="14">
    <location>
        <begin position="671"/>
        <end position="872"/>
    </location>
</feature>
<dbReference type="CDD" id="cd00160">
    <property type="entry name" value="RhoGEF"/>
    <property type="match status" value="1"/>
</dbReference>
<dbReference type="InterPro" id="IPR015212">
    <property type="entry name" value="RGS-like_dom"/>
</dbReference>
<dbReference type="Gene3D" id="1.20.900.10">
    <property type="entry name" value="Dbl homology (DH) domain"/>
    <property type="match status" value="1"/>
</dbReference>
<dbReference type="InterPro" id="IPR044926">
    <property type="entry name" value="RGS_subdomain_2"/>
</dbReference>
<keyword evidence="3" id="KW-0343">GTPase activation</keyword>
<sequence length="1274" mass="142991">MIERCVVVQRQSDGYGLTVSGDHPVFVHTVSSDGPAFCAGVRQGDRIVKVNGMPVTTQNHLDVVRMISSGQTLALTLLGKAPDPGSIGSYSEHKTEYTKPAAPEPMPTLEKEEWKRRRKEMIAQMLEEERRHVEELRESAENGEKLEKSIRRIQKLQTQLRGATPPRPPSLGALTNTSSNLWLQGGRRASDGLISDSENDEDMLSNEATGPFSNIVELKGHPAHLAVFISYLLSNASPNSLFFYLITDAYQLTSASAKELRRWAFEIFTTFIVPNSPMAVPNMDQNIIQPIERAISSTASDVRDADADILRKVFIPARQRAEADIRDHLADFRLKRNIGNLFDAAQLGEAADDSSLEWRLGESLLLRALESTVRAANPDYDLCSATSQALLSSLATLIKVVLCLKPNVPHWERLLEKCPTFVTKDKAAKLKTKLPLKKSVQVKGHQFTLNPVNVVHYCYQCRDVIWAMQPYAYFCTNCDVVIHKHCAISLADACYPATKGKSKENKENKLKRPKSREGNDEDRVRRDGSLPRDISIQKLTPSDSGIGAEMMHEKIVGRSQSMRGRTTSESSSEAGKRGKSALSWGTDLTPAEEEAEIIKSHVVPRGVLPSEHRTNDSVSRSSGFSYPDEDTKKMYERLQGDPDLDMDMELPELQSLVSAEVYRHLKPKERSRQEVINELFNTERTHVRNLKIMYNLFYLPIVQGNLLAPDVVSLLFSNLEEVLQLHKELNDDMKAAVEHWTQEPNSVGFYGDVGELLLRHFEGEKFEKFQAATAEFCKDQQHALEILRTLYPRYKKDKYDPLNQLFVTAESHPLCKKQQFKDMLIVEMQRVTRYPLLLSRICSHSEEGSEEMTNIAKATENIQKAIFGINQAKKNTEDFRKLQDFQQRLDTSPFDKESNGYDFASLDLTKHQLIHEGTLMFRSNNRKLVETHAILLEHMLVLLTKRSDGHGLMLKFLEPSKDCKWSPLLPLHSLAAVDKPQENRAIVLFYNSTAGAQIYELVAQPTELRKSWLQKLTKQIDYAKKAHEQGLGPVFNLNAGGPIGRSAGSDDGQMTKVNVMTHPRLVSAKEVRVEQPTILEQAKPILTPIERLRRADQQIFEGLAEKQAILAQFLPGDKNGRKEELDKLTEMLSGVSVMELKNLDANALFMASIVHGNRLLDAINQGMMAQKIGEDAHGAPVMELTSAERNLPSVPCYKLTAIVAPLLNTIRAQMAQSQEKAEQHAHGLSVSEETLTEVSSLQTEPPERKLVTRRLLPTNIPPQPPPPTSLPPPV</sequence>
<dbReference type="Gene3D" id="2.30.42.10">
    <property type="match status" value="1"/>
</dbReference>
<keyword evidence="4" id="KW-0963">Cytoplasm</keyword>
<keyword evidence="10" id="KW-0472">Membrane</keyword>
<dbReference type="SUPFAM" id="SSF50156">
    <property type="entry name" value="PDZ domain-like"/>
    <property type="match status" value="1"/>
</dbReference>
<dbReference type="SUPFAM" id="SSF57889">
    <property type="entry name" value="Cysteine-rich domain"/>
    <property type="match status" value="1"/>
</dbReference>
<reference evidence="18" key="1">
    <citation type="submission" date="2023-06" db="EMBL/GenBank/DDBJ databases">
        <authorList>
            <person name="Delattre M."/>
        </authorList>
    </citation>
    <scope>NUCLEOTIDE SEQUENCE</scope>
    <source>
        <strain evidence="18">AF72</strain>
    </source>
</reference>
<evidence type="ECO:0000256" key="11">
    <source>
        <dbReference type="SAM" id="Coils"/>
    </source>
</evidence>
<dbReference type="SMART" id="SM00233">
    <property type="entry name" value="PH"/>
    <property type="match status" value="1"/>
</dbReference>
<feature type="region of interest" description="Disordered" evidence="12">
    <location>
        <begin position="600"/>
        <end position="629"/>
    </location>
</feature>